<evidence type="ECO:0000313" key="2">
    <source>
        <dbReference type="Proteomes" id="UP001234178"/>
    </source>
</evidence>
<comment type="caution">
    <text evidence="1">The sequence shown here is derived from an EMBL/GenBank/DDBJ whole genome shotgun (WGS) entry which is preliminary data.</text>
</comment>
<gene>
    <name evidence="1" type="ORF">OUZ56_026326</name>
</gene>
<accession>A0ABQ9ZLK3</accession>
<name>A0ABQ9ZLK3_9CRUS</name>
<keyword evidence="2" id="KW-1185">Reference proteome</keyword>
<sequence>MQKKKYKYKLMCIHIEYKVKTRIRTPFWLRGFLMGNVCMADLLIPDKFSNSPDIFANFGHSENFKKIALKLRQVWLNVRYYKS</sequence>
<reference evidence="1 2" key="1">
    <citation type="journal article" date="2023" name="Nucleic Acids Res.">
        <title>The hologenome of Daphnia magna reveals possible DNA methylation and microbiome-mediated evolution of the host genome.</title>
        <authorList>
            <person name="Chaturvedi A."/>
            <person name="Li X."/>
            <person name="Dhandapani V."/>
            <person name="Marshall H."/>
            <person name="Kissane S."/>
            <person name="Cuenca-Cambronero M."/>
            <person name="Asole G."/>
            <person name="Calvet F."/>
            <person name="Ruiz-Romero M."/>
            <person name="Marangio P."/>
            <person name="Guigo R."/>
            <person name="Rago D."/>
            <person name="Mirbahai L."/>
            <person name="Eastwood N."/>
            <person name="Colbourne J.K."/>
            <person name="Zhou J."/>
            <person name="Mallon E."/>
            <person name="Orsini L."/>
        </authorList>
    </citation>
    <scope>NUCLEOTIDE SEQUENCE [LARGE SCALE GENOMIC DNA]</scope>
    <source>
        <strain evidence="1">LRV0_1</strain>
    </source>
</reference>
<dbReference type="Proteomes" id="UP001234178">
    <property type="component" value="Unassembled WGS sequence"/>
</dbReference>
<organism evidence="1 2">
    <name type="scientific">Daphnia magna</name>
    <dbReference type="NCBI Taxonomy" id="35525"/>
    <lineage>
        <taxon>Eukaryota</taxon>
        <taxon>Metazoa</taxon>
        <taxon>Ecdysozoa</taxon>
        <taxon>Arthropoda</taxon>
        <taxon>Crustacea</taxon>
        <taxon>Branchiopoda</taxon>
        <taxon>Diplostraca</taxon>
        <taxon>Cladocera</taxon>
        <taxon>Anomopoda</taxon>
        <taxon>Daphniidae</taxon>
        <taxon>Daphnia</taxon>
    </lineage>
</organism>
<dbReference type="EMBL" id="JAOYFB010000004">
    <property type="protein sequence ID" value="KAK4013773.1"/>
    <property type="molecule type" value="Genomic_DNA"/>
</dbReference>
<evidence type="ECO:0000313" key="1">
    <source>
        <dbReference type="EMBL" id="KAK4013773.1"/>
    </source>
</evidence>
<proteinExistence type="predicted"/>
<protein>
    <submittedName>
        <fullName evidence="1">Uncharacterized protein</fullName>
    </submittedName>
</protein>